<organism evidence="2 3">
    <name type="scientific">Ruminococcus gauvreauii</name>
    <dbReference type="NCBI Taxonomy" id="438033"/>
    <lineage>
        <taxon>Bacteria</taxon>
        <taxon>Bacillati</taxon>
        <taxon>Bacillota</taxon>
        <taxon>Clostridia</taxon>
        <taxon>Eubacteriales</taxon>
        <taxon>Oscillospiraceae</taxon>
        <taxon>Ruminococcus</taxon>
    </lineage>
</organism>
<proteinExistence type="predicted"/>
<gene>
    <name evidence="2" type="ORF">NQ502_08040</name>
</gene>
<dbReference type="InterPro" id="IPR021354">
    <property type="entry name" value="DUF2975"/>
</dbReference>
<reference evidence="2" key="1">
    <citation type="journal article" date="2022" name="Cell">
        <title>Design, construction, and in vivo augmentation of a complex gut microbiome.</title>
        <authorList>
            <person name="Cheng A.G."/>
            <person name="Ho P.Y."/>
            <person name="Aranda-Diaz A."/>
            <person name="Jain S."/>
            <person name="Yu F.B."/>
            <person name="Meng X."/>
            <person name="Wang M."/>
            <person name="Iakiviak M."/>
            <person name="Nagashima K."/>
            <person name="Zhao A."/>
            <person name="Murugkar P."/>
            <person name="Patil A."/>
            <person name="Atabakhsh K."/>
            <person name="Weakley A."/>
            <person name="Yan J."/>
            <person name="Brumbaugh A.R."/>
            <person name="Higginbottom S."/>
            <person name="Dimas A."/>
            <person name="Shiver A.L."/>
            <person name="Deutschbauer A."/>
            <person name="Neff N."/>
            <person name="Sonnenburg J.L."/>
            <person name="Huang K.C."/>
            <person name="Fischbach M.A."/>
        </authorList>
    </citation>
    <scope>NUCLEOTIDE SEQUENCE</scope>
    <source>
        <strain evidence="2">DSM 19829</strain>
    </source>
</reference>
<dbReference type="Proteomes" id="UP001060164">
    <property type="component" value="Chromosome"/>
</dbReference>
<evidence type="ECO:0000256" key="1">
    <source>
        <dbReference type="SAM" id="Phobius"/>
    </source>
</evidence>
<dbReference type="Pfam" id="PF11188">
    <property type="entry name" value="DUF2975"/>
    <property type="match status" value="1"/>
</dbReference>
<accession>A0ABY5VLV3</accession>
<evidence type="ECO:0000313" key="2">
    <source>
        <dbReference type="EMBL" id="UWP60966.1"/>
    </source>
</evidence>
<keyword evidence="1" id="KW-0472">Membrane</keyword>
<feature type="transmembrane region" description="Helical" evidence="1">
    <location>
        <begin position="53"/>
        <end position="74"/>
    </location>
</feature>
<dbReference type="RefSeq" id="WP_028530051.1">
    <property type="nucleotide sequence ID" value="NZ_CABLBR010000041.1"/>
</dbReference>
<sequence>MNWNKDKSLALSQVCVWIFAVLLAAGSVGAPWVFRMFIETRGEILDGTLPYFLTSTYTTVFPVTAALILLYRLLSNIKRGDVFQQGNVRCLRGLSWCCLIAGLICLISAVYYLPFLALAVMAVFMSLILRVIKNVFAEALALKEENDYTI</sequence>
<keyword evidence="1" id="KW-1133">Transmembrane helix</keyword>
<keyword evidence="3" id="KW-1185">Reference proteome</keyword>
<feature type="transmembrane region" description="Helical" evidence="1">
    <location>
        <begin position="118"/>
        <end position="136"/>
    </location>
</feature>
<keyword evidence="1" id="KW-0812">Transmembrane</keyword>
<feature type="transmembrane region" description="Helical" evidence="1">
    <location>
        <begin position="94"/>
        <end position="112"/>
    </location>
</feature>
<name>A0ABY5VLV3_9FIRM</name>
<dbReference type="EMBL" id="CP102290">
    <property type="protein sequence ID" value="UWP60966.1"/>
    <property type="molecule type" value="Genomic_DNA"/>
</dbReference>
<protein>
    <submittedName>
        <fullName evidence="2">DUF2975 domain-containing protein</fullName>
    </submittedName>
</protein>
<evidence type="ECO:0000313" key="3">
    <source>
        <dbReference type="Proteomes" id="UP001060164"/>
    </source>
</evidence>